<gene>
    <name evidence="2" type="ORF">DL546_000527</name>
</gene>
<dbReference type="SUPFAM" id="SSF51322">
    <property type="entry name" value="Cyanovirin-N"/>
    <property type="match status" value="1"/>
</dbReference>
<evidence type="ECO:0000313" key="2">
    <source>
        <dbReference type="EMBL" id="RKU41132.1"/>
    </source>
</evidence>
<evidence type="ECO:0000259" key="1">
    <source>
        <dbReference type="Pfam" id="PF08881"/>
    </source>
</evidence>
<reference evidence="2 3" key="1">
    <citation type="submission" date="2018-08" db="EMBL/GenBank/DDBJ databases">
        <title>Draft genome of the lignicolous fungus Coniochaeta pulveracea.</title>
        <authorList>
            <person name="Borstlap C.J."/>
            <person name="De Witt R.N."/>
            <person name="Botha A."/>
            <person name="Volschenk H."/>
        </authorList>
    </citation>
    <scope>NUCLEOTIDE SEQUENCE [LARGE SCALE GENOMIC DNA]</scope>
    <source>
        <strain evidence="2 3">CAB683</strain>
    </source>
</reference>
<organism evidence="2 3">
    <name type="scientific">Coniochaeta pulveracea</name>
    <dbReference type="NCBI Taxonomy" id="177199"/>
    <lineage>
        <taxon>Eukaryota</taxon>
        <taxon>Fungi</taxon>
        <taxon>Dikarya</taxon>
        <taxon>Ascomycota</taxon>
        <taxon>Pezizomycotina</taxon>
        <taxon>Sordariomycetes</taxon>
        <taxon>Sordariomycetidae</taxon>
        <taxon>Coniochaetales</taxon>
        <taxon>Coniochaetaceae</taxon>
        <taxon>Coniochaeta</taxon>
    </lineage>
</organism>
<dbReference type="InterPro" id="IPR036673">
    <property type="entry name" value="Cyanovirin-N_sf"/>
</dbReference>
<dbReference type="Pfam" id="PF08881">
    <property type="entry name" value="CVNH"/>
    <property type="match status" value="1"/>
</dbReference>
<dbReference type="Gene3D" id="2.30.60.10">
    <property type="entry name" value="Cyanovirin-N"/>
    <property type="match status" value="1"/>
</dbReference>
<dbReference type="EMBL" id="QVQW01000081">
    <property type="protein sequence ID" value="RKU41132.1"/>
    <property type="molecule type" value="Genomic_DNA"/>
</dbReference>
<dbReference type="InterPro" id="IPR011058">
    <property type="entry name" value="Cyanovirin-N"/>
</dbReference>
<accession>A0A420XZN1</accession>
<keyword evidence="3" id="KW-1185">Reference proteome</keyword>
<dbReference type="AlphaFoldDB" id="A0A420XZN1"/>
<name>A0A420XZN1_9PEZI</name>
<protein>
    <recommendedName>
        <fullName evidence="1">Cyanovirin-N domain-containing protein</fullName>
    </recommendedName>
</protein>
<comment type="caution">
    <text evidence="2">The sequence shown here is derived from an EMBL/GenBank/DDBJ whole genome shotgun (WGS) entry which is preliminary data.</text>
</comment>
<dbReference type="OrthoDB" id="10432935at2759"/>
<feature type="domain" description="Cyanovirin-N" evidence="1">
    <location>
        <begin position="3"/>
        <end position="128"/>
    </location>
</feature>
<dbReference type="Proteomes" id="UP000275385">
    <property type="component" value="Unassembled WGS sequence"/>
</dbReference>
<proteinExistence type="predicted"/>
<evidence type="ECO:0000313" key="3">
    <source>
        <dbReference type="Proteomes" id="UP000275385"/>
    </source>
</evidence>
<sequence>MTYRNSCRNICLNPDTMVLSAECSLPDGTCRASQLDLSKSIKCTKASSVEGLALIDGSEERFVRLTEEQPSNLQKVHLGDGRYFRAWVRYQNRVSDNLIKGLFDNNWYWKWAQIDLDEHVRNNLGTLEFVMDKPRTWRDVVPAFVAQALTEERMDWAAKKVFFAARTKGMDMAYSDMTTSDALWGTGEHLEKLRQEQMEREKAWYEGSYVQGGKFIRSGN</sequence>